<proteinExistence type="predicted"/>
<dbReference type="RefSeq" id="WP_063948552.1">
    <property type="nucleotide sequence ID" value="NZ_LXPS01000011.1"/>
</dbReference>
<accession>A0A176XC54</accession>
<evidence type="ECO:0000256" key="1">
    <source>
        <dbReference type="ARBA" id="ARBA00022679"/>
    </source>
</evidence>
<dbReference type="PANTHER" id="PTHR43877">
    <property type="entry name" value="AMINOALKYLPHOSPHONATE N-ACETYLTRANSFERASE-RELATED-RELATED"/>
    <property type="match status" value="1"/>
</dbReference>
<evidence type="ECO:0000256" key="2">
    <source>
        <dbReference type="ARBA" id="ARBA00023315"/>
    </source>
</evidence>
<reference evidence="4 5" key="1">
    <citation type="submission" date="2016-05" db="EMBL/GenBank/DDBJ databases">
        <authorList>
            <person name="Lavstsen T."/>
            <person name="Jespersen J.S."/>
        </authorList>
    </citation>
    <scope>NUCLEOTIDE SEQUENCE [LARGE SCALE GENOMIC DNA]</scope>
    <source>
        <strain evidence="4 5">KCJ1736</strain>
    </source>
</reference>
<dbReference type="InterPro" id="IPR050832">
    <property type="entry name" value="Bact_Acetyltransf"/>
</dbReference>
<dbReference type="CDD" id="cd04301">
    <property type="entry name" value="NAT_SF"/>
    <property type="match status" value="1"/>
</dbReference>
<dbReference type="Proteomes" id="UP000077098">
    <property type="component" value="Unassembled WGS sequence"/>
</dbReference>
<evidence type="ECO:0000313" key="4">
    <source>
        <dbReference type="EMBL" id="OAE46849.1"/>
    </source>
</evidence>
<dbReference type="InterPro" id="IPR000182">
    <property type="entry name" value="GNAT_dom"/>
</dbReference>
<keyword evidence="2" id="KW-0012">Acyltransferase</keyword>
<dbReference type="EMBL" id="LXPS01000011">
    <property type="protein sequence ID" value="OAE46849.1"/>
    <property type="molecule type" value="Genomic_DNA"/>
</dbReference>
<keyword evidence="1 4" id="KW-0808">Transferase</keyword>
<sequence>MKIRPATSDDAAAMAEVQNEIFSAGLRKAPTDVTTVLANYIEHSDRIECSVAEDEDGRILGFQSLRHARPDNPYGVTEGWGIIGTHVSPRAARKGVGSALFAATRQAAEAKGLQNIDASIGADNVLGQAYYEAMGFTTYRQPDGLVCKAYRLG</sequence>
<protein>
    <submittedName>
        <fullName evidence="4">Acetyltransferase</fullName>
    </submittedName>
</protein>
<organism evidence="4 5">
    <name type="scientific">Agrobacterium tumefaciens</name>
    <dbReference type="NCBI Taxonomy" id="358"/>
    <lineage>
        <taxon>Bacteria</taxon>
        <taxon>Pseudomonadati</taxon>
        <taxon>Pseudomonadota</taxon>
        <taxon>Alphaproteobacteria</taxon>
        <taxon>Hyphomicrobiales</taxon>
        <taxon>Rhizobiaceae</taxon>
        <taxon>Rhizobium/Agrobacterium group</taxon>
        <taxon>Agrobacterium</taxon>
        <taxon>Agrobacterium tumefaciens complex</taxon>
    </lineage>
</organism>
<name>A0A176XC54_AGRTU</name>
<dbReference type="PROSITE" id="PS51186">
    <property type="entry name" value="GNAT"/>
    <property type="match status" value="1"/>
</dbReference>
<dbReference type="PANTHER" id="PTHR43877:SF1">
    <property type="entry name" value="ACETYLTRANSFERASE"/>
    <property type="match status" value="1"/>
</dbReference>
<dbReference type="SUPFAM" id="SSF55729">
    <property type="entry name" value="Acyl-CoA N-acyltransferases (Nat)"/>
    <property type="match status" value="1"/>
</dbReference>
<dbReference type="AlphaFoldDB" id="A0A176XC54"/>
<comment type="caution">
    <text evidence="4">The sequence shown here is derived from an EMBL/GenBank/DDBJ whole genome shotgun (WGS) entry which is preliminary data.</text>
</comment>
<gene>
    <name evidence="4" type="ORF">A7J57_12250</name>
</gene>
<evidence type="ECO:0000313" key="5">
    <source>
        <dbReference type="Proteomes" id="UP000077098"/>
    </source>
</evidence>
<dbReference type="Pfam" id="PF00583">
    <property type="entry name" value="Acetyltransf_1"/>
    <property type="match status" value="1"/>
</dbReference>
<dbReference type="GO" id="GO:0016747">
    <property type="term" value="F:acyltransferase activity, transferring groups other than amino-acyl groups"/>
    <property type="evidence" value="ECO:0007669"/>
    <property type="project" value="InterPro"/>
</dbReference>
<dbReference type="InterPro" id="IPR016181">
    <property type="entry name" value="Acyl_CoA_acyltransferase"/>
</dbReference>
<dbReference type="Gene3D" id="3.40.630.30">
    <property type="match status" value="1"/>
</dbReference>
<feature type="domain" description="N-acetyltransferase" evidence="3">
    <location>
        <begin position="1"/>
        <end position="153"/>
    </location>
</feature>
<evidence type="ECO:0000259" key="3">
    <source>
        <dbReference type="PROSITE" id="PS51186"/>
    </source>
</evidence>